<evidence type="ECO:0000313" key="2">
    <source>
        <dbReference type="Proteomes" id="UP000012488"/>
    </source>
</evidence>
<sequence>MQTFRCLDPQDPYAEREVRVAFEWVAGLPRLLAALDDQEADILPELIEVQCDDLRREIAAAQTPGSALPPL</sequence>
<proteinExistence type="predicted"/>
<evidence type="ECO:0000313" key="1">
    <source>
        <dbReference type="EMBL" id="QGY01520.1"/>
    </source>
</evidence>
<reference evidence="1 2" key="2">
    <citation type="journal article" date="2013" name="Genome Announc.">
        <title>Draft Genome Sequence of Methylobacterium mesophilicum Strain SR1.6/6, Isolated from Citrus sinensis.</title>
        <authorList>
            <person name="Marinho Almeida D."/>
            <person name="Dini-Andreote F."/>
            <person name="Camargo Neves A.A."/>
            <person name="Juca Ramos R.T."/>
            <person name="Andreote F.D."/>
            <person name="Carneiro A.R."/>
            <person name="Oliveira de Souza Lima A."/>
            <person name="Caracciolo Gomes de Sa P.H."/>
            <person name="Ribeiro Barbosa M.S."/>
            <person name="Araujo W.L."/>
            <person name="Silva A."/>
        </authorList>
    </citation>
    <scope>NUCLEOTIDE SEQUENCE [LARGE SCALE GENOMIC DNA]</scope>
    <source>
        <strain evidence="1 2">SR1.6/6</strain>
    </source>
</reference>
<gene>
    <name evidence="1" type="ORF">MMSR116_06085</name>
</gene>
<dbReference type="RefSeq" id="WP_010683246.1">
    <property type="nucleotide sequence ID" value="NZ_CP043538.1"/>
</dbReference>
<dbReference type="EMBL" id="CP043538">
    <property type="protein sequence ID" value="QGY01520.1"/>
    <property type="molecule type" value="Genomic_DNA"/>
</dbReference>
<organism evidence="1 2">
    <name type="scientific">Methylobacterium mesophilicum SR1.6/6</name>
    <dbReference type="NCBI Taxonomy" id="908290"/>
    <lineage>
        <taxon>Bacteria</taxon>
        <taxon>Pseudomonadati</taxon>
        <taxon>Pseudomonadota</taxon>
        <taxon>Alphaproteobacteria</taxon>
        <taxon>Hyphomicrobiales</taxon>
        <taxon>Methylobacteriaceae</taxon>
        <taxon>Methylobacterium</taxon>
    </lineage>
</organism>
<dbReference type="KEGG" id="mmes:MMSR116_06085"/>
<dbReference type="OrthoDB" id="7998756at2"/>
<accession>A0A6B9FEV0</accession>
<name>A0A6B9FEV0_9HYPH</name>
<dbReference type="Proteomes" id="UP000012488">
    <property type="component" value="Chromosome"/>
</dbReference>
<reference evidence="1 2" key="1">
    <citation type="journal article" date="2012" name="Genet. Mol. Biol.">
        <title>Analysis of 16S rRNA and mxaF genes revealing insights into Methylobacterium niche-specific plant association.</title>
        <authorList>
            <person name="Dourado M.N."/>
            <person name="Andreote F.D."/>
            <person name="Dini-Andreote F."/>
            <person name="Conti R."/>
            <person name="Araujo J.M."/>
            <person name="Araujo W.L."/>
        </authorList>
    </citation>
    <scope>NUCLEOTIDE SEQUENCE [LARGE SCALE GENOMIC DNA]</scope>
    <source>
        <strain evidence="1 2">SR1.6/6</strain>
    </source>
</reference>
<protein>
    <submittedName>
        <fullName evidence="1">Uncharacterized protein</fullName>
    </submittedName>
</protein>
<dbReference type="AlphaFoldDB" id="A0A6B9FEV0"/>